<keyword evidence="4" id="KW-0862">Zinc</keyword>
<feature type="domain" description="Succinylglutamate desuccinylase/Aspartoacylase catalytic" evidence="5">
    <location>
        <begin position="48"/>
        <end position="230"/>
    </location>
</feature>
<evidence type="ECO:0000256" key="3">
    <source>
        <dbReference type="ARBA" id="ARBA00022801"/>
    </source>
</evidence>
<evidence type="ECO:0000259" key="5">
    <source>
        <dbReference type="Pfam" id="PF24827"/>
    </source>
</evidence>
<reference evidence="6 7" key="1">
    <citation type="submission" date="2017-06" db="EMBL/GenBank/DDBJ databases">
        <title>Complete genome sequence of Paenibacillus donghaensis KCTC 13049T isolated from East Sea sediment, South Korea.</title>
        <authorList>
            <person name="Jung B.K."/>
            <person name="Hong S.-J."/>
            <person name="Shin J.-H."/>
        </authorList>
    </citation>
    <scope>NUCLEOTIDE SEQUENCE [LARGE SCALE GENOMIC DNA]</scope>
    <source>
        <strain evidence="6 7">KCTC 13049</strain>
    </source>
</reference>
<dbReference type="InterPro" id="IPR055438">
    <property type="entry name" value="AstE_AspA_cat"/>
</dbReference>
<proteinExistence type="predicted"/>
<dbReference type="Proteomes" id="UP000249890">
    <property type="component" value="Chromosome"/>
</dbReference>
<evidence type="ECO:0000256" key="2">
    <source>
        <dbReference type="ARBA" id="ARBA00022723"/>
    </source>
</evidence>
<sequence>MTQQSAHLHYSTLNEAFSLQPRHSVSRVEEYAEEHSVVFFLLKGMVEGPTLWVQAGLHGDEYDGILTCLRLMEQLPLDRLRGDVVICPIVNVSAYQAGTNESPIDSVNLNRVFGQDRSNTYSYRFGAWLAQRIIASADFLVDLHGGGKSLAVCPFAMVAGDNREAYNTALDALADTDLTAVYICDFQSKGMLINEVCRSGVPAVLLESGGGMSWREADVQRHEKSVYAILVRLHLLEDPRPEQKGKPAPLVISKIQELRFDRSGLQRSQAQAGSIVHRGETIIEVASYPDYETRKLICPVDKAIILSIHSAAQVIENGYAAMLGIIE</sequence>
<comment type="cofactor">
    <cofactor evidence="1">
        <name>Zn(2+)</name>
        <dbReference type="ChEBI" id="CHEBI:29105"/>
    </cofactor>
</comment>
<dbReference type="InterPro" id="IPR043795">
    <property type="entry name" value="N-alpha-Ac-DABA-like"/>
</dbReference>
<evidence type="ECO:0000313" key="6">
    <source>
        <dbReference type="EMBL" id="ASA21202.1"/>
    </source>
</evidence>
<accession>A0A2Z2KJS7</accession>
<name>A0A2Z2KJS7_9BACL</name>
<gene>
    <name evidence="6" type="ORF">B9T62_10640</name>
</gene>
<keyword evidence="3" id="KW-0378">Hydrolase</keyword>
<dbReference type="EMBL" id="CP021780">
    <property type="protein sequence ID" value="ASA21202.1"/>
    <property type="molecule type" value="Genomic_DNA"/>
</dbReference>
<dbReference type="CDD" id="cd06254">
    <property type="entry name" value="M14_ASTE_ASPA-like"/>
    <property type="match status" value="1"/>
</dbReference>
<dbReference type="GO" id="GO:0016788">
    <property type="term" value="F:hydrolase activity, acting on ester bonds"/>
    <property type="evidence" value="ECO:0007669"/>
    <property type="project" value="InterPro"/>
</dbReference>
<evidence type="ECO:0000313" key="7">
    <source>
        <dbReference type="Proteomes" id="UP000249890"/>
    </source>
</evidence>
<dbReference type="Gene3D" id="3.40.630.10">
    <property type="entry name" value="Zn peptidases"/>
    <property type="match status" value="1"/>
</dbReference>
<dbReference type="AlphaFoldDB" id="A0A2Z2KJS7"/>
<dbReference type="OrthoDB" id="9782876at2"/>
<dbReference type="PIRSF" id="PIRSF039012">
    <property type="entry name" value="ASP"/>
    <property type="match status" value="1"/>
</dbReference>
<keyword evidence="7" id="KW-1185">Reference proteome</keyword>
<dbReference type="KEGG" id="pdh:B9T62_10640"/>
<evidence type="ECO:0000256" key="1">
    <source>
        <dbReference type="ARBA" id="ARBA00001947"/>
    </source>
</evidence>
<dbReference type="PANTHER" id="PTHR37326:SF1">
    <property type="entry name" value="BLL3975 PROTEIN"/>
    <property type="match status" value="1"/>
</dbReference>
<evidence type="ECO:0000256" key="4">
    <source>
        <dbReference type="ARBA" id="ARBA00022833"/>
    </source>
</evidence>
<dbReference type="GO" id="GO:0016811">
    <property type="term" value="F:hydrolase activity, acting on carbon-nitrogen (but not peptide) bonds, in linear amides"/>
    <property type="evidence" value="ECO:0007669"/>
    <property type="project" value="InterPro"/>
</dbReference>
<dbReference type="GO" id="GO:0046872">
    <property type="term" value="F:metal ion binding"/>
    <property type="evidence" value="ECO:0007669"/>
    <property type="project" value="UniProtKB-KW"/>
</dbReference>
<dbReference type="InterPro" id="IPR053138">
    <property type="entry name" value="N-alpha-Ac-DABA_deacetylase"/>
</dbReference>
<protein>
    <recommendedName>
        <fullName evidence="5">Succinylglutamate desuccinylase/Aspartoacylase catalytic domain-containing protein</fullName>
    </recommendedName>
</protein>
<dbReference type="SUPFAM" id="SSF53187">
    <property type="entry name" value="Zn-dependent exopeptidases"/>
    <property type="match status" value="1"/>
</dbReference>
<keyword evidence="2" id="KW-0479">Metal-binding</keyword>
<dbReference type="RefSeq" id="WP_087915215.1">
    <property type="nucleotide sequence ID" value="NZ_CP021780.1"/>
</dbReference>
<organism evidence="6 7">
    <name type="scientific">Paenibacillus donghaensis</name>
    <dbReference type="NCBI Taxonomy" id="414771"/>
    <lineage>
        <taxon>Bacteria</taxon>
        <taxon>Bacillati</taxon>
        <taxon>Bacillota</taxon>
        <taxon>Bacilli</taxon>
        <taxon>Bacillales</taxon>
        <taxon>Paenibacillaceae</taxon>
        <taxon>Paenibacillus</taxon>
    </lineage>
</organism>
<dbReference type="PANTHER" id="PTHR37326">
    <property type="entry name" value="BLL3975 PROTEIN"/>
    <property type="match status" value="1"/>
</dbReference>
<dbReference type="Pfam" id="PF24827">
    <property type="entry name" value="AstE_AspA_cat"/>
    <property type="match status" value="1"/>
</dbReference>